<dbReference type="EMBL" id="JACTAM010002127">
    <property type="protein sequence ID" value="KAI2645806.1"/>
    <property type="molecule type" value="Genomic_DNA"/>
</dbReference>
<feature type="compositionally biased region" description="Polar residues" evidence="1">
    <location>
        <begin position="84"/>
        <end position="98"/>
    </location>
</feature>
<evidence type="ECO:0000313" key="2">
    <source>
        <dbReference type="EMBL" id="KAI2645806.1"/>
    </source>
</evidence>
<dbReference type="Proteomes" id="UP000830375">
    <property type="component" value="Unassembled WGS sequence"/>
</dbReference>
<name>A0ABQ8L800_LABRO</name>
<feature type="region of interest" description="Disordered" evidence="1">
    <location>
        <begin position="1"/>
        <end position="52"/>
    </location>
</feature>
<dbReference type="PANTHER" id="PTHR47331:SF6">
    <property type="entry name" value="DOUBLECORTIN DOMAIN-CONTAINING PROTEIN"/>
    <property type="match status" value="1"/>
</dbReference>
<gene>
    <name evidence="2" type="ORF">H4Q32_026280</name>
</gene>
<sequence length="781" mass="87870">MEAAVAHLESGSEHNPQLLPEKGSRQRTLDYVSKHSASSGSEHLPRDSHAHNVSMPRAQSLDLSADKRIENKSSPQIRLKPTVPTVSTQSNHPNPFNHSSRDAVHNYAEISFQPSHPNRSGDKSSADLAKYLARSQLVSSGLTRFDDRPENYLAWKSSFLSAIEALDLTAGEEMDLLIKWLGPDSAQHAHQAIEGALFAKLEKFPKIAPKEHQRLMELSDLLSEIEFAKQDGYLPGLSYLDVARGVNPIVEKLPDKFSESQSQAREAISVQKTDVALTPKPASIAQDPDKQCPVHRKPHPLQSDKHPSALHPGQAPWLSKPFLSPEQHGGEKVEISHTEVLPKCTETCSGVTETAGRRAVGYTIEPVDGTLSLSLPTLLECNMIPENKDEIPTPAVVACHRHLRPIAYEIPSLDENAEILLLIGRDLLRVHKVCRQVTGPPDAAFAQKLDLGWVIICDVCLGKAHRPSQVTSMKTYILESGRPSHFPPCESYVSVKEKYMSPLQHLFLGSSQYNMREANKEDIGQAMFCQSVDDNKLAPSVEDIKFLRTMENKFFQDCTNSWVAPLPFRNPWQCLPNNRSYAMNSFKSLSRTLEKHPEMKAHFMEFMKKILDSHHAELAPPVQESKEYWYLPFFGVYHPQKHNQIRVVFDSSAKFNGVSLNDVLLTGPDMNNSLLGVLLRFRKEPVAITTDIQQMCHCFLVHEDCRDVLRFIWYKDNDPEKVVVDYRMRVHVFENSPSPAVAIYGLRKVAQEGQDEFGTDVRYFFKQGLLHGRCPEVIPNC</sequence>
<proteinExistence type="predicted"/>
<dbReference type="PANTHER" id="PTHR47331">
    <property type="entry name" value="PHD-TYPE DOMAIN-CONTAINING PROTEIN"/>
    <property type="match status" value="1"/>
</dbReference>
<comment type="caution">
    <text evidence="2">The sequence shown here is derived from an EMBL/GenBank/DDBJ whole genome shotgun (WGS) entry which is preliminary data.</text>
</comment>
<organism evidence="2 3">
    <name type="scientific">Labeo rohita</name>
    <name type="common">Indian major carp</name>
    <name type="synonym">Cyprinus rohita</name>
    <dbReference type="NCBI Taxonomy" id="84645"/>
    <lineage>
        <taxon>Eukaryota</taxon>
        <taxon>Metazoa</taxon>
        <taxon>Chordata</taxon>
        <taxon>Craniata</taxon>
        <taxon>Vertebrata</taxon>
        <taxon>Euteleostomi</taxon>
        <taxon>Actinopterygii</taxon>
        <taxon>Neopterygii</taxon>
        <taxon>Teleostei</taxon>
        <taxon>Ostariophysi</taxon>
        <taxon>Cypriniformes</taxon>
        <taxon>Cyprinidae</taxon>
        <taxon>Labeoninae</taxon>
        <taxon>Labeonini</taxon>
        <taxon>Labeo</taxon>
    </lineage>
</organism>
<evidence type="ECO:0000313" key="3">
    <source>
        <dbReference type="Proteomes" id="UP000830375"/>
    </source>
</evidence>
<keyword evidence="3" id="KW-1185">Reference proteome</keyword>
<feature type="region of interest" description="Disordered" evidence="1">
    <location>
        <begin position="264"/>
        <end position="328"/>
    </location>
</feature>
<evidence type="ECO:0000256" key="1">
    <source>
        <dbReference type="SAM" id="MobiDB-lite"/>
    </source>
</evidence>
<feature type="region of interest" description="Disordered" evidence="1">
    <location>
        <begin position="70"/>
        <end position="101"/>
    </location>
</feature>
<accession>A0ABQ8L800</accession>
<protein>
    <submittedName>
        <fullName evidence="2">Cytoplasmic dynein 2 heavy chain 1</fullName>
    </submittedName>
</protein>
<reference evidence="2 3" key="1">
    <citation type="submission" date="2022-01" db="EMBL/GenBank/DDBJ databases">
        <title>A high-quality chromosome-level genome assembly of rohu carp, Labeo rohita.</title>
        <authorList>
            <person name="Arick M.A. II"/>
            <person name="Hsu C.-Y."/>
            <person name="Magbanua Z."/>
            <person name="Pechanova O."/>
            <person name="Grover C."/>
            <person name="Miller E."/>
            <person name="Thrash A."/>
            <person name="Ezzel L."/>
            <person name="Alam S."/>
            <person name="Benzie J."/>
            <person name="Hamilton M."/>
            <person name="Karsi A."/>
            <person name="Lawrence M.L."/>
            <person name="Peterson D.G."/>
        </authorList>
    </citation>
    <scope>NUCLEOTIDE SEQUENCE [LARGE SCALE GENOMIC DNA]</scope>
    <source>
        <strain evidence="3">BAU-BD-2019</strain>
        <tissue evidence="2">Blood</tissue>
    </source>
</reference>